<feature type="domain" description="Putative amidase" evidence="1">
    <location>
        <begin position="228"/>
        <end position="404"/>
    </location>
</feature>
<organism evidence="2 3">
    <name type="scientific">Clostridium magnum DSM 2767</name>
    <dbReference type="NCBI Taxonomy" id="1121326"/>
    <lineage>
        <taxon>Bacteria</taxon>
        <taxon>Bacillati</taxon>
        <taxon>Bacillota</taxon>
        <taxon>Clostridia</taxon>
        <taxon>Eubacteriales</taxon>
        <taxon>Clostridiaceae</taxon>
        <taxon>Clostridium</taxon>
    </lineage>
</organism>
<evidence type="ECO:0000313" key="2">
    <source>
        <dbReference type="EMBL" id="KZL92140.1"/>
    </source>
</evidence>
<accession>A0A162T1R8</accession>
<dbReference type="STRING" id="1121326.CLMAG_19490"/>
<dbReference type="PATRIC" id="fig|1121326.3.peg.1936"/>
<evidence type="ECO:0000313" key="3">
    <source>
        <dbReference type="Proteomes" id="UP000076603"/>
    </source>
</evidence>
<sequence>MHSKNRKKLIIHIFITLLIVISSTTIHRKNTVLALQSPILSLPVNSYDENELKTKVETIYNKRSSVFVTGDLVALKDYFDTSQKHGQRAHEHEIKRVKYLQDWSKQRGIKFNNVQSTVRIKKIYPGDKVLKIALEESYKFDYIYPQDVTPVTNSFGIGIRHTLSLTKKNDKWKVYNDCYTDCFEDALQAYSGETLGSLIPPNWQDTYNSQDENIYPNTFNMSNSKKLNYNREKAVEYADKFCGAAWGSRNDFDYNKKYRDFNGIGGDCTNFASQVLADKEAGGLPMDSIWRCQYYQYGNSQGTTAWVNADGLKNYLISSGRGSVIKHGAFKELTEPQPEYPGGIIQKIQLADLVCYEKKGNIDHFSIITSHDSHGYPLVNSHTTDRYHVPWDLGWGDNKIRFFLIHINS</sequence>
<proteinExistence type="predicted"/>
<protein>
    <submittedName>
        <fullName evidence="2">Putative amidase domain protein</fullName>
    </submittedName>
</protein>
<comment type="caution">
    <text evidence="2">The sequence shown here is derived from an EMBL/GenBank/DDBJ whole genome shotgun (WGS) entry which is preliminary data.</text>
</comment>
<gene>
    <name evidence="2" type="ORF">CLMAG_19490</name>
</gene>
<evidence type="ECO:0000259" key="1">
    <source>
        <dbReference type="Pfam" id="PF12671"/>
    </source>
</evidence>
<dbReference type="PANTHER" id="PTHR40032">
    <property type="entry name" value="EXPORTED PROTEIN-RELATED"/>
    <property type="match status" value="1"/>
</dbReference>
<dbReference type="RefSeq" id="WP_066621413.1">
    <property type="nucleotide sequence ID" value="NZ_FQXL01000004.1"/>
</dbReference>
<reference evidence="2 3" key="1">
    <citation type="submission" date="2016-04" db="EMBL/GenBank/DDBJ databases">
        <title>Genome sequence of Clostridium magnum DSM 2767.</title>
        <authorList>
            <person name="Poehlein A."/>
            <person name="Uhlig R."/>
            <person name="Fischer R."/>
            <person name="Bahl H."/>
            <person name="Daniel R."/>
        </authorList>
    </citation>
    <scope>NUCLEOTIDE SEQUENCE [LARGE SCALE GENOMIC DNA]</scope>
    <source>
        <strain evidence="2 3">DSM 2767</strain>
    </source>
</reference>
<dbReference type="InterPro" id="IPR024301">
    <property type="entry name" value="Amidase_6"/>
</dbReference>
<dbReference type="AlphaFoldDB" id="A0A162T1R8"/>
<dbReference type="OrthoDB" id="2194542at2"/>
<dbReference type="EMBL" id="LWAE01000002">
    <property type="protein sequence ID" value="KZL92140.1"/>
    <property type="molecule type" value="Genomic_DNA"/>
</dbReference>
<dbReference type="Proteomes" id="UP000076603">
    <property type="component" value="Unassembled WGS sequence"/>
</dbReference>
<name>A0A162T1R8_9CLOT</name>
<keyword evidence="3" id="KW-1185">Reference proteome</keyword>
<dbReference type="Pfam" id="PF12671">
    <property type="entry name" value="Amidase_6"/>
    <property type="match status" value="1"/>
</dbReference>
<dbReference type="PANTHER" id="PTHR40032:SF1">
    <property type="entry name" value="EXPORTED PROTEIN"/>
    <property type="match status" value="1"/>
</dbReference>